<evidence type="ECO:0008006" key="4">
    <source>
        <dbReference type="Google" id="ProtNLM"/>
    </source>
</evidence>
<organism evidence="2 3">
    <name type="scientific">Streptomyces cellulosae</name>
    <dbReference type="NCBI Taxonomy" id="1968"/>
    <lineage>
        <taxon>Bacteria</taxon>
        <taxon>Bacillati</taxon>
        <taxon>Actinomycetota</taxon>
        <taxon>Actinomycetes</taxon>
        <taxon>Kitasatosporales</taxon>
        <taxon>Streptomycetaceae</taxon>
        <taxon>Streptomyces</taxon>
    </lineage>
</organism>
<dbReference type="Proteomes" id="UP001612415">
    <property type="component" value="Unassembled WGS sequence"/>
</dbReference>
<gene>
    <name evidence="2" type="ORF">ACIA8P_48180</name>
</gene>
<sequence length="87" mass="9010">MEQQPKKSSPTTVDDQSPEFVPYPALSPAFGPVSASALRSAGVADLHPIPSAQELLTAVLAPFKARPASLTVTTCPPRASAGPDKEL</sequence>
<proteinExistence type="predicted"/>
<comment type="caution">
    <text evidence="2">The sequence shown here is derived from an EMBL/GenBank/DDBJ whole genome shotgun (WGS) entry which is preliminary data.</text>
</comment>
<feature type="compositionally biased region" description="Polar residues" evidence="1">
    <location>
        <begin position="1"/>
        <end position="15"/>
    </location>
</feature>
<accession>A0ABW7YIG8</accession>
<feature type="region of interest" description="Disordered" evidence="1">
    <location>
        <begin position="1"/>
        <end position="24"/>
    </location>
</feature>
<keyword evidence="3" id="KW-1185">Reference proteome</keyword>
<evidence type="ECO:0000256" key="1">
    <source>
        <dbReference type="SAM" id="MobiDB-lite"/>
    </source>
</evidence>
<evidence type="ECO:0000313" key="3">
    <source>
        <dbReference type="Proteomes" id="UP001612415"/>
    </source>
</evidence>
<evidence type="ECO:0000313" key="2">
    <source>
        <dbReference type="EMBL" id="MFI5682222.1"/>
    </source>
</evidence>
<reference evidence="2 3" key="1">
    <citation type="submission" date="2024-10" db="EMBL/GenBank/DDBJ databases">
        <title>The Natural Products Discovery Center: Release of the First 8490 Sequenced Strains for Exploring Actinobacteria Biosynthetic Diversity.</title>
        <authorList>
            <person name="Kalkreuter E."/>
            <person name="Kautsar S.A."/>
            <person name="Yang D."/>
            <person name="Bader C.D."/>
            <person name="Teijaro C.N."/>
            <person name="Fluegel L."/>
            <person name="Davis C.M."/>
            <person name="Simpson J.R."/>
            <person name="Lauterbach L."/>
            <person name="Steele A.D."/>
            <person name="Gui C."/>
            <person name="Meng S."/>
            <person name="Li G."/>
            <person name="Viehrig K."/>
            <person name="Ye F."/>
            <person name="Su P."/>
            <person name="Kiefer A.F."/>
            <person name="Nichols A."/>
            <person name="Cepeda A.J."/>
            <person name="Yan W."/>
            <person name="Fan B."/>
            <person name="Jiang Y."/>
            <person name="Adhikari A."/>
            <person name="Zheng C.-J."/>
            <person name="Schuster L."/>
            <person name="Cowan T.M."/>
            <person name="Smanski M.J."/>
            <person name="Chevrette M.G."/>
            <person name="De Carvalho L.P.S."/>
            <person name="Shen B."/>
        </authorList>
    </citation>
    <scope>NUCLEOTIDE SEQUENCE [LARGE SCALE GENOMIC DNA]</scope>
    <source>
        <strain evidence="2 3">NPDC051599</strain>
    </source>
</reference>
<dbReference type="EMBL" id="JBITDC010000048">
    <property type="protein sequence ID" value="MFI5682222.1"/>
    <property type="molecule type" value="Genomic_DNA"/>
</dbReference>
<dbReference type="RefSeq" id="WP_398663517.1">
    <property type="nucleotide sequence ID" value="NZ_JBITDC010000048.1"/>
</dbReference>
<name>A0ABW7YIG8_STRCE</name>
<protein>
    <recommendedName>
        <fullName evidence="4">FXSXX-COOH protein</fullName>
    </recommendedName>
</protein>